<dbReference type="EMBL" id="CAJNOQ010040105">
    <property type="protein sequence ID" value="CAF1618901.1"/>
    <property type="molecule type" value="Genomic_DNA"/>
</dbReference>
<dbReference type="Proteomes" id="UP000681722">
    <property type="component" value="Unassembled WGS sequence"/>
</dbReference>
<name>A0A816C6H6_9BILA</name>
<dbReference type="EMBL" id="CAJOBC010107177">
    <property type="protein sequence ID" value="CAF4507425.1"/>
    <property type="molecule type" value="Genomic_DNA"/>
</dbReference>
<evidence type="ECO:0000313" key="3">
    <source>
        <dbReference type="Proteomes" id="UP000663829"/>
    </source>
</evidence>
<evidence type="ECO:0000313" key="1">
    <source>
        <dbReference type="EMBL" id="CAF1618901.1"/>
    </source>
</evidence>
<organism evidence="1 3">
    <name type="scientific">Didymodactylos carnosus</name>
    <dbReference type="NCBI Taxonomy" id="1234261"/>
    <lineage>
        <taxon>Eukaryota</taxon>
        <taxon>Metazoa</taxon>
        <taxon>Spiralia</taxon>
        <taxon>Gnathifera</taxon>
        <taxon>Rotifera</taxon>
        <taxon>Eurotatoria</taxon>
        <taxon>Bdelloidea</taxon>
        <taxon>Philodinida</taxon>
        <taxon>Philodinidae</taxon>
        <taxon>Didymodactylos</taxon>
    </lineage>
</organism>
<reference evidence="1" key="1">
    <citation type="submission" date="2021-02" db="EMBL/GenBank/DDBJ databases">
        <authorList>
            <person name="Nowell W R."/>
        </authorList>
    </citation>
    <scope>NUCLEOTIDE SEQUENCE</scope>
</reference>
<dbReference type="Proteomes" id="UP000663829">
    <property type="component" value="Unassembled WGS sequence"/>
</dbReference>
<gene>
    <name evidence="1" type="ORF">GPM918_LOCUS43601</name>
    <name evidence="2" type="ORF">SRO942_LOCUS45137</name>
</gene>
<proteinExistence type="predicted"/>
<dbReference type="AlphaFoldDB" id="A0A816C6H6"/>
<keyword evidence="3" id="KW-1185">Reference proteome</keyword>
<sequence length="141" mass="16701">MIALVCLAATSKLRSHFPFCCWDFRPTVYSQDDDYDDHKRSIAKNKPLHELHAKGSQYRGLQPSNWKQAFESVKEAVENYIDKVSKKEKLAKILFRECKTEFLHLVADRIKQLRKQRVNYRAYSLHKSKLKQQYIIDQLKA</sequence>
<protein>
    <submittedName>
        <fullName evidence="1">Uncharacterized protein</fullName>
    </submittedName>
</protein>
<evidence type="ECO:0000313" key="2">
    <source>
        <dbReference type="EMBL" id="CAF4507425.1"/>
    </source>
</evidence>
<accession>A0A816C6H6</accession>
<comment type="caution">
    <text evidence="1">The sequence shown here is derived from an EMBL/GenBank/DDBJ whole genome shotgun (WGS) entry which is preliminary data.</text>
</comment>